<dbReference type="InterPro" id="IPR036388">
    <property type="entry name" value="WH-like_DNA-bd_sf"/>
</dbReference>
<evidence type="ECO:0000313" key="14">
    <source>
        <dbReference type="Proteomes" id="UP000242254"/>
    </source>
</evidence>
<feature type="domain" description="Helicase ATP-binding" evidence="11">
    <location>
        <begin position="110"/>
        <end position="283"/>
    </location>
</feature>
<dbReference type="InterPro" id="IPR036390">
    <property type="entry name" value="WH_DNA-bd_sf"/>
</dbReference>
<dbReference type="GO" id="GO:0003676">
    <property type="term" value="F:nucleic acid binding"/>
    <property type="evidence" value="ECO:0007669"/>
    <property type="project" value="InterPro"/>
</dbReference>
<dbReference type="PANTHER" id="PTHR47835">
    <property type="entry name" value="HFM1, ATP DEPENDENT DNA HELICASE HOMOLOG"/>
    <property type="match status" value="1"/>
</dbReference>
<dbReference type="SUPFAM" id="SSF46785">
    <property type="entry name" value="Winged helix' DNA-binding domain"/>
    <property type="match status" value="1"/>
</dbReference>
<dbReference type="Gene3D" id="3.40.50.300">
    <property type="entry name" value="P-loop containing nucleotide triphosphate hydrolases"/>
    <property type="match status" value="2"/>
</dbReference>
<dbReference type="Gene3D" id="1.10.3380.10">
    <property type="entry name" value="Sec63 N-terminal domain-like domain"/>
    <property type="match status" value="1"/>
</dbReference>
<dbReference type="InterPro" id="IPR011545">
    <property type="entry name" value="DEAD/DEAH_box_helicase_dom"/>
</dbReference>
<reference evidence="13 14" key="1">
    <citation type="journal article" date="2016" name="Proc. Natl. Acad. Sci. U.S.A.">
        <title>Lipid metabolic changes in an early divergent fungus govern the establishment of a mutualistic symbiosis with endobacteria.</title>
        <authorList>
            <person name="Lastovetsky O.A."/>
            <person name="Gaspar M.L."/>
            <person name="Mondo S.J."/>
            <person name="LaButti K.M."/>
            <person name="Sandor L."/>
            <person name="Grigoriev I.V."/>
            <person name="Henry S.A."/>
            <person name="Pawlowska T.E."/>
        </authorList>
    </citation>
    <scope>NUCLEOTIDE SEQUENCE [LARGE SCALE GENOMIC DNA]</scope>
    <source>
        <strain evidence="13 14">ATCC 52813</strain>
    </source>
</reference>
<keyword evidence="6" id="KW-0413">Isomerase</keyword>
<dbReference type="InterPro" id="IPR027417">
    <property type="entry name" value="P-loop_NTPase"/>
</dbReference>
<keyword evidence="7" id="KW-0469">Meiosis</keyword>
<organism evidence="13 14">
    <name type="scientific">Rhizopus microsporus ATCC 52813</name>
    <dbReference type="NCBI Taxonomy" id="1340429"/>
    <lineage>
        <taxon>Eukaryota</taxon>
        <taxon>Fungi</taxon>
        <taxon>Fungi incertae sedis</taxon>
        <taxon>Mucoromycota</taxon>
        <taxon>Mucoromycotina</taxon>
        <taxon>Mucoromycetes</taxon>
        <taxon>Mucorales</taxon>
        <taxon>Mucorineae</taxon>
        <taxon>Rhizopodaceae</taxon>
        <taxon>Rhizopus</taxon>
    </lineage>
</organism>
<evidence type="ECO:0000259" key="11">
    <source>
        <dbReference type="PROSITE" id="PS51192"/>
    </source>
</evidence>
<dbReference type="GeneID" id="35439382"/>
<dbReference type="Gene3D" id="1.10.10.10">
    <property type="entry name" value="Winged helix-like DNA-binding domain superfamily/Winged helix DNA-binding domain"/>
    <property type="match status" value="1"/>
</dbReference>
<keyword evidence="3 13" id="KW-0378">Hydrolase</keyword>
<comment type="catalytic activity">
    <reaction evidence="8">
        <text>Couples ATP hydrolysis with the unwinding of duplex DNA by translocating in the 3'-5' direction.</text>
        <dbReference type="EC" id="5.6.2.4"/>
    </reaction>
</comment>
<dbReference type="InterPro" id="IPR014001">
    <property type="entry name" value="Helicase_ATP-bd"/>
</dbReference>
<dbReference type="PROSITE" id="PS51194">
    <property type="entry name" value="HELICASE_CTER"/>
    <property type="match status" value="1"/>
</dbReference>
<feature type="domain" description="Helicase C-terminal" evidence="12">
    <location>
        <begin position="315"/>
        <end position="504"/>
    </location>
</feature>
<dbReference type="PANTHER" id="PTHR47835:SF3">
    <property type="entry name" value="HELICASE FOR MEIOSIS 1"/>
    <property type="match status" value="1"/>
</dbReference>
<evidence type="ECO:0000256" key="2">
    <source>
        <dbReference type="ARBA" id="ARBA00022741"/>
    </source>
</evidence>
<proteinExistence type="inferred from homology"/>
<dbReference type="GO" id="GO:0016787">
    <property type="term" value="F:hydrolase activity"/>
    <property type="evidence" value="ECO:0007669"/>
    <property type="project" value="UniProtKB-KW"/>
</dbReference>
<dbReference type="InterPro" id="IPR052247">
    <property type="entry name" value="Meiotic_Crossover_Helicase"/>
</dbReference>
<accession>A0A2G4T1N4</accession>
<dbReference type="AlphaFoldDB" id="A0A2G4T1N4"/>
<dbReference type="SMART" id="SM00973">
    <property type="entry name" value="Sec63"/>
    <property type="match status" value="1"/>
</dbReference>
<evidence type="ECO:0000256" key="7">
    <source>
        <dbReference type="ARBA" id="ARBA00023254"/>
    </source>
</evidence>
<dbReference type="SUPFAM" id="SSF52540">
    <property type="entry name" value="P-loop containing nucleoside triphosphate hydrolases"/>
    <property type="match status" value="1"/>
</dbReference>
<dbReference type="CDD" id="cd18795">
    <property type="entry name" value="SF2_C_Ski2"/>
    <property type="match status" value="1"/>
</dbReference>
<dbReference type="EC" id="5.6.2.4" evidence="9"/>
<sequence>MRDNSSSDDGIDRWLENEEAILSDSFDMLDIGQSVNQQYSSFNESNALHHNHNSLVTQKNMQQQGQHRRNDTSCPVIGDTPLRHTADIPSPYNRIFKFGLFNVMQSKCLVDTFYENNNLVISAPTGSGKTVLLELSIIRALLNSGTDSKIIYMAPTKSLCNERAKDWEKKFKPFGIECKEYTGNTQNSTIASIHKTAIIVTTPEKWDSMTRRWVDHRKLMGLIKLILIDEVHILNEKRGAVLETCVSRMKTVNNQIRYIAVSATVPNLSDISTWLNAKPIAFSEEYRPVRLDRFVYGYPQKEDNMFLFDRKLDWKLLDIIQKHSNGKPVLIFCSTRRSAQQACDTIANAMDKRKISTLCPNIQDYDKVNFKNKALARLFHKGIAFHHAGLDYADRTQVEELFLKKVIRVIGTTSTLALGVNLPAHLVIIKSTLGYQQGTLTEYSDIDLLQMIGRAGRPGLDTSGCAVIMTTNQMKQRYSSLVSGTTNLESRLHENLIEHLLSEICLGTIVNIRSAIEWLKSTFLYVRMSQNPLHYKIQQGISSASSLYADGILQNICVKHLESLEGHSMIEKMNNLLLKPTNYGLIMDKYYIKFSTMASIVNKKDISSLRDVLELVSSCQEEMETIRYNSGEKQFLNTIRNSPNIRYPLGKVTSVADKVFLVLQCILGDVNLHNSGNTLLATEGLNILNHASRITKCNGIIECAVYEWDSSKLKYSIQLYQSIQAKMWYDSPFVIRQITGIGPQFAKLLSEADLLSFEQLRKCDPSRIEMILHRNPPFGTQILRSLAAIPKLCLDVEQKIKGEDITLTFSIGATISRSTHTNANKGYYAQFWAETNEGALLDYRRIKVSQLHNSPEKFELTIPMTSSNMCVYCYLQSEEYVGTDVVKEITININTRRYIHISAPSDVHSSRQYQKQSAQESSTELMEEENLFDDGIDPELWKDFAVASTSTVFESKGPESASSDQHTANKYNFKRNSGLSTKAFKSSSKAVTPCRHKCKNKDECAHACCKIKPNTTNVEALHGKRKRISNESIFPAYEKQYKKPRQIAIPQYRQPFKRLNEGISENLDRISDETTMREADATFDIGSRGLELITRGIPEEDGIDISVFSFSSDVLMEDVESHLNGQELVAATGSPINHDTIDYEKEYSSINPVLHDDPIDDLWRETGRYVQQVYERTKYVNEKGSDDHEKSTVNTPNTIFQSKNLLDWIRNNVEIVHDGY</sequence>
<dbReference type="GO" id="GO:0005524">
    <property type="term" value="F:ATP binding"/>
    <property type="evidence" value="ECO:0007669"/>
    <property type="project" value="UniProtKB-KW"/>
</dbReference>
<dbReference type="InterPro" id="IPR057842">
    <property type="entry name" value="WH_MER3"/>
</dbReference>
<keyword evidence="4" id="KW-0347">Helicase</keyword>
<dbReference type="PROSITE" id="PS51192">
    <property type="entry name" value="HELICASE_ATP_BIND_1"/>
    <property type="match status" value="1"/>
</dbReference>
<evidence type="ECO:0000256" key="4">
    <source>
        <dbReference type="ARBA" id="ARBA00022806"/>
    </source>
</evidence>
<evidence type="ECO:0000313" key="13">
    <source>
        <dbReference type="EMBL" id="PHZ14917.1"/>
    </source>
</evidence>
<dbReference type="EMBL" id="KZ303845">
    <property type="protein sequence ID" value="PHZ14917.1"/>
    <property type="molecule type" value="Genomic_DNA"/>
</dbReference>
<evidence type="ECO:0000256" key="10">
    <source>
        <dbReference type="ARBA" id="ARBA00048988"/>
    </source>
</evidence>
<dbReference type="FunFam" id="1.10.10.10:FF:000012">
    <property type="entry name" value="U5 small nuclear ribonucleoprotein helicase"/>
    <property type="match status" value="1"/>
</dbReference>
<comment type="catalytic activity">
    <reaction evidence="10">
        <text>ATP + H2O = ADP + phosphate + H(+)</text>
        <dbReference type="Rhea" id="RHEA:13065"/>
        <dbReference type="ChEBI" id="CHEBI:15377"/>
        <dbReference type="ChEBI" id="CHEBI:15378"/>
        <dbReference type="ChEBI" id="CHEBI:30616"/>
        <dbReference type="ChEBI" id="CHEBI:43474"/>
        <dbReference type="ChEBI" id="CHEBI:456216"/>
        <dbReference type="EC" id="5.6.2.4"/>
    </reaction>
</comment>
<dbReference type="Pfam" id="PF02889">
    <property type="entry name" value="Sec63"/>
    <property type="match status" value="1"/>
</dbReference>
<dbReference type="RefSeq" id="XP_023468625.1">
    <property type="nucleotide sequence ID" value="XM_023608392.1"/>
</dbReference>
<dbReference type="InterPro" id="IPR001650">
    <property type="entry name" value="Helicase_C-like"/>
</dbReference>
<keyword evidence="2" id="KW-0547">Nucleotide-binding</keyword>
<dbReference type="Pfam" id="PF00271">
    <property type="entry name" value="Helicase_C"/>
    <property type="match status" value="1"/>
</dbReference>
<dbReference type="STRING" id="1340429.A0A2G4T1N4"/>
<name>A0A2G4T1N4_RHIZD</name>
<keyword evidence="5" id="KW-0067">ATP-binding</keyword>
<dbReference type="SUPFAM" id="SSF158702">
    <property type="entry name" value="Sec63 N-terminal domain-like"/>
    <property type="match status" value="1"/>
</dbReference>
<dbReference type="Pfam" id="PF23445">
    <property type="entry name" value="WHD_SNRNP200"/>
    <property type="match status" value="1"/>
</dbReference>
<dbReference type="InterPro" id="IPR004179">
    <property type="entry name" value="Sec63-dom"/>
</dbReference>
<dbReference type="GO" id="GO:0043138">
    <property type="term" value="F:3'-5' DNA helicase activity"/>
    <property type="evidence" value="ECO:0007669"/>
    <property type="project" value="UniProtKB-EC"/>
</dbReference>
<dbReference type="SMART" id="SM00490">
    <property type="entry name" value="HELICc"/>
    <property type="match status" value="1"/>
</dbReference>
<evidence type="ECO:0000256" key="5">
    <source>
        <dbReference type="ARBA" id="ARBA00022840"/>
    </source>
</evidence>
<dbReference type="Proteomes" id="UP000242254">
    <property type="component" value="Unassembled WGS sequence"/>
</dbReference>
<evidence type="ECO:0000259" key="12">
    <source>
        <dbReference type="PROSITE" id="PS51194"/>
    </source>
</evidence>
<gene>
    <name evidence="13" type="ORF">RHIMIDRAFT_235674</name>
</gene>
<evidence type="ECO:0000256" key="8">
    <source>
        <dbReference type="ARBA" id="ARBA00034617"/>
    </source>
</evidence>
<evidence type="ECO:0000256" key="3">
    <source>
        <dbReference type="ARBA" id="ARBA00022801"/>
    </source>
</evidence>
<dbReference type="SMART" id="SM00487">
    <property type="entry name" value="DEXDc"/>
    <property type="match status" value="1"/>
</dbReference>
<dbReference type="Pfam" id="PF00270">
    <property type="entry name" value="DEAD"/>
    <property type="match status" value="1"/>
</dbReference>
<evidence type="ECO:0000256" key="6">
    <source>
        <dbReference type="ARBA" id="ARBA00023235"/>
    </source>
</evidence>
<keyword evidence="14" id="KW-1185">Reference proteome</keyword>
<dbReference type="GO" id="GO:0051321">
    <property type="term" value="P:meiotic cell cycle"/>
    <property type="evidence" value="ECO:0007669"/>
    <property type="project" value="UniProtKB-KW"/>
</dbReference>
<protein>
    <recommendedName>
        <fullName evidence="9">DNA 3'-5' helicase</fullName>
        <ecNumber evidence="9">5.6.2.4</ecNumber>
    </recommendedName>
</protein>
<evidence type="ECO:0000256" key="1">
    <source>
        <dbReference type="ARBA" id="ARBA00010140"/>
    </source>
</evidence>
<evidence type="ECO:0000256" key="9">
    <source>
        <dbReference type="ARBA" id="ARBA00034808"/>
    </source>
</evidence>
<comment type="similarity">
    <text evidence="1">Belongs to the helicase family. SKI2 subfamily.</text>
</comment>